<dbReference type="VEuPathDB" id="FungiDB:YALI1_B03120g"/>
<accession>A0A1D8N651</accession>
<dbReference type="AlphaFoldDB" id="A0A1D8N651"/>
<dbReference type="GeneID" id="2906666"/>
<evidence type="ECO:0000256" key="1">
    <source>
        <dbReference type="SAM" id="SignalP"/>
    </source>
</evidence>
<keyword evidence="1" id="KW-0732">Signal</keyword>
<dbReference type="RefSeq" id="XP_500412.1">
    <property type="nucleotide sequence ID" value="XM_500412.1"/>
</dbReference>
<dbReference type="VEuPathDB" id="FungiDB:YALI0_B02112g"/>
<evidence type="ECO:0000313" key="5">
    <source>
        <dbReference type="Proteomes" id="UP000256601"/>
    </source>
</evidence>
<reference evidence="3 5" key="2">
    <citation type="submission" date="2018-07" db="EMBL/GenBank/DDBJ databases">
        <title>Draft Genome Assemblies for Five Robust Yarrowia lipolytica Strains Exhibiting High Lipid Production and Pentose Sugar Utilization and Sugar Alcohol Secretion from Undetoxified Lignocellulosic Biomass Hydrolysates.</title>
        <authorList>
            <consortium name="DOE Joint Genome Institute"/>
            <person name="Walker C."/>
            <person name="Ryu S."/>
            <person name="Na H."/>
            <person name="Zane M."/>
            <person name="LaButti K."/>
            <person name="Lipzen A."/>
            <person name="Haridas S."/>
            <person name="Barry K."/>
            <person name="Grigoriev I.V."/>
            <person name="Quarterman J."/>
            <person name="Slininger P."/>
            <person name="Dien B."/>
            <person name="Trinh C.T."/>
        </authorList>
    </citation>
    <scope>NUCLEOTIDE SEQUENCE [LARGE SCALE GENOMIC DNA]</scope>
    <source>
        <strain evidence="3 5">YB392</strain>
    </source>
</reference>
<evidence type="ECO:0000313" key="3">
    <source>
        <dbReference type="EMBL" id="RDW25938.1"/>
    </source>
</evidence>
<evidence type="ECO:0000313" key="2">
    <source>
        <dbReference type="EMBL" id="AOW01105.1"/>
    </source>
</evidence>
<feature type="signal peptide" evidence="1">
    <location>
        <begin position="1"/>
        <end position="18"/>
    </location>
</feature>
<dbReference type="KEGG" id="yli:2906666"/>
<gene>
    <name evidence="3" type="ORF">B0I71DRAFT_152984</name>
    <name evidence="2" type="ORF">YALI1_B03120g</name>
</gene>
<protein>
    <submittedName>
        <fullName evidence="2">Uncharacterized protein</fullName>
    </submittedName>
</protein>
<sequence length="197" mass="20004">MVNVRTLLVATAASLAVAAPIAQNETSPESTAAAVFPLPHIPGLEAAGDLVHVIEIFAGVLTGTISVITKPQGTRPQEMQIIQDAITKLNAAIVQASKDVSNLPIIGGVAGQVVTAIVLNPIVHTIALVVEQIVAVVGSFWVDGVGASFGTVLHNLITNISTFIGVLAGAYPQINDDQSGLNAATSSLNSLLSSASA</sequence>
<dbReference type="Proteomes" id="UP000182444">
    <property type="component" value="Chromosome 1B"/>
</dbReference>
<dbReference type="EMBL" id="CP017554">
    <property type="protein sequence ID" value="AOW01105.1"/>
    <property type="molecule type" value="Genomic_DNA"/>
</dbReference>
<feature type="chain" id="PRO_5036017798" evidence="1">
    <location>
        <begin position="19"/>
        <end position="197"/>
    </location>
</feature>
<organism evidence="2 4">
    <name type="scientific">Yarrowia lipolytica</name>
    <name type="common">Candida lipolytica</name>
    <dbReference type="NCBI Taxonomy" id="4952"/>
    <lineage>
        <taxon>Eukaryota</taxon>
        <taxon>Fungi</taxon>
        <taxon>Dikarya</taxon>
        <taxon>Ascomycota</taxon>
        <taxon>Saccharomycotina</taxon>
        <taxon>Dipodascomycetes</taxon>
        <taxon>Dipodascales</taxon>
        <taxon>Dipodascales incertae sedis</taxon>
        <taxon>Yarrowia</taxon>
    </lineage>
</organism>
<name>A0A1D8N651_YARLL</name>
<proteinExistence type="predicted"/>
<dbReference type="EMBL" id="KZ857335">
    <property type="protein sequence ID" value="RDW25938.1"/>
    <property type="molecule type" value="Genomic_DNA"/>
</dbReference>
<evidence type="ECO:0000313" key="4">
    <source>
        <dbReference type="Proteomes" id="UP000182444"/>
    </source>
</evidence>
<dbReference type="Proteomes" id="UP000256601">
    <property type="component" value="Unassembled WGS sequence"/>
</dbReference>
<reference evidence="2 4" key="1">
    <citation type="journal article" date="2016" name="PLoS ONE">
        <title>Sequence Assembly of Yarrowia lipolytica Strain W29/CLIB89 Shows Transposable Element Diversity.</title>
        <authorList>
            <person name="Magnan C."/>
            <person name="Yu J."/>
            <person name="Chang I."/>
            <person name="Jahn E."/>
            <person name="Kanomata Y."/>
            <person name="Wu J."/>
            <person name="Zeller M."/>
            <person name="Oakes M."/>
            <person name="Baldi P."/>
            <person name="Sandmeyer S."/>
        </authorList>
    </citation>
    <scope>NUCLEOTIDE SEQUENCE [LARGE SCALE GENOMIC DNA]</scope>
    <source>
        <strain evidence="2">CLIB89</strain>
        <strain evidence="4">CLIB89(W29)</strain>
    </source>
</reference>
<dbReference type="OrthoDB" id="4090587at2759"/>